<name>A0ABQ8SEQ8_PERAM</name>
<evidence type="ECO:0000259" key="2">
    <source>
        <dbReference type="Pfam" id="PF17906"/>
    </source>
</evidence>
<evidence type="ECO:0000313" key="4">
    <source>
        <dbReference type="Proteomes" id="UP001148838"/>
    </source>
</evidence>
<gene>
    <name evidence="3" type="ORF">ANN_20968</name>
</gene>
<organism evidence="3 4">
    <name type="scientific">Periplaneta americana</name>
    <name type="common">American cockroach</name>
    <name type="synonym">Blatta americana</name>
    <dbReference type="NCBI Taxonomy" id="6978"/>
    <lineage>
        <taxon>Eukaryota</taxon>
        <taxon>Metazoa</taxon>
        <taxon>Ecdysozoa</taxon>
        <taxon>Arthropoda</taxon>
        <taxon>Hexapoda</taxon>
        <taxon>Insecta</taxon>
        <taxon>Pterygota</taxon>
        <taxon>Neoptera</taxon>
        <taxon>Polyneoptera</taxon>
        <taxon>Dictyoptera</taxon>
        <taxon>Blattodea</taxon>
        <taxon>Blattoidea</taxon>
        <taxon>Blattidae</taxon>
        <taxon>Blattinae</taxon>
        <taxon>Periplaneta</taxon>
    </lineage>
</organism>
<evidence type="ECO:0000313" key="3">
    <source>
        <dbReference type="EMBL" id="KAJ4432349.1"/>
    </source>
</evidence>
<comment type="caution">
    <text evidence="3">The sequence shown here is derived from an EMBL/GenBank/DDBJ whole genome shotgun (WGS) entry which is preliminary data.</text>
</comment>
<protein>
    <recommendedName>
        <fullName evidence="2">Mos1 transposase HTH domain-containing protein</fullName>
    </recommendedName>
</protein>
<dbReference type="Pfam" id="PF17906">
    <property type="entry name" value="HTH_48"/>
    <property type="match status" value="1"/>
</dbReference>
<dbReference type="EMBL" id="JAJSOF020000029">
    <property type="protein sequence ID" value="KAJ4432349.1"/>
    <property type="molecule type" value="Genomic_DNA"/>
</dbReference>
<keyword evidence="4" id="KW-1185">Reference proteome</keyword>
<proteinExistence type="predicted"/>
<dbReference type="Proteomes" id="UP001148838">
    <property type="component" value="Unassembled WGS sequence"/>
</dbReference>
<accession>A0ABQ8SEQ8</accession>
<feature type="region of interest" description="Disordered" evidence="1">
    <location>
        <begin position="197"/>
        <end position="238"/>
    </location>
</feature>
<feature type="domain" description="Mos1 transposase HTH" evidence="2">
    <location>
        <begin position="124"/>
        <end position="161"/>
    </location>
</feature>
<reference evidence="3 4" key="1">
    <citation type="journal article" date="2022" name="Allergy">
        <title>Genome assembly and annotation of Periplaneta americana reveal a comprehensive cockroach allergen profile.</title>
        <authorList>
            <person name="Wang L."/>
            <person name="Xiong Q."/>
            <person name="Saelim N."/>
            <person name="Wang L."/>
            <person name="Nong W."/>
            <person name="Wan A.T."/>
            <person name="Shi M."/>
            <person name="Liu X."/>
            <person name="Cao Q."/>
            <person name="Hui J.H.L."/>
            <person name="Sookrung N."/>
            <person name="Leung T.F."/>
            <person name="Tungtrongchitr A."/>
            <person name="Tsui S.K.W."/>
        </authorList>
    </citation>
    <scope>NUCLEOTIDE SEQUENCE [LARGE SCALE GENOMIC DNA]</scope>
    <source>
        <strain evidence="3">PWHHKU_190912</strain>
    </source>
</reference>
<sequence>MPPALSGEEQARIAARICLQMACLQELHISREAAGTSISGLQLDWGSVAPLDRWRLGLLLVLTVTVVPKSQLQEIAISNQYVTHSDGESCTLQNRDNYSSSDRSLNYATKMARILLSSICEEQRSFVRFLWAKGHNLSEIHRDMCGIYGEDCMNYSNISRWCAFFADSHENLCESPCSGRMVTAATQWNFRRGRWRDREREREGEGGERGVRWEGERGRREGERGRRRQGEERKREIK</sequence>
<dbReference type="InterPro" id="IPR041426">
    <property type="entry name" value="Mos1_HTH"/>
</dbReference>
<evidence type="ECO:0000256" key="1">
    <source>
        <dbReference type="SAM" id="MobiDB-lite"/>
    </source>
</evidence>